<comment type="cofactor">
    <cofactor evidence="1">
        <name>Ca(2+)</name>
        <dbReference type="ChEBI" id="CHEBI:29108"/>
    </cofactor>
</comment>
<keyword evidence="6" id="KW-0460">Magnesium</keyword>
<dbReference type="CDD" id="cd01562">
    <property type="entry name" value="Thr-dehyd"/>
    <property type="match status" value="1"/>
</dbReference>
<reference evidence="10 11" key="1">
    <citation type="submission" date="2020-08" db="EMBL/GenBank/DDBJ databases">
        <title>Genomic Encyclopedia of Type Strains, Phase IV (KMG-IV): sequencing the most valuable type-strain genomes for metagenomic binning, comparative biology and taxonomic classification.</title>
        <authorList>
            <person name="Goeker M."/>
        </authorList>
    </citation>
    <scope>NUCLEOTIDE SEQUENCE [LARGE SCALE GENOMIC DNA]</scope>
    <source>
        <strain evidence="10 11">DSM 16268</strain>
    </source>
</reference>
<feature type="domain" description="Tryptophan synthase beta chain-like PALP" evidence="9">
    <location>
        <begin position="23"/>
        <end position="311"/>
    </location>
</feature>
<dbReference type="AlphaFoldDB" id="A0A7W9L3Z1"/>
<comment type="cofactor">
    <cofactor evidence="2">
        <name>pyridoxal 5'-phosphate</name>
        <dbReference type="ChEBI" id="CHEBI:597326"/>
    </cofactor>
</comment>
<comment type="similarity">
    <text evidence="5">Belongs to the serine/threonine dehydratase family.</text>
</comment>
<dbReference type="PROSITE" id="PS00165">
    <property type="entry name" value="DEHYDRATASE_SER_THR"/>
    <property type="match status" value="1"/>
</dbReference>
<dbReference type="GO" id="GO:0070179">
    <property type="term" value="P:D-serine biosynthetic process"/>
    <property type="evidence" value="ECO:0007669"/>
    <property type="project" value="TreeGrafter"/>
</dbReference>
<dbReference type="RefSeq" id="WP_183858477.1">
    <property type="nucleotide sequence ID" value="NZ_JACHOO010000012.1"/>
</dbReference>
<dbReference type="InterPro" id="IPR001926">
    <property type="entry name" value="TrpB-like_PALP"/>
</dbReference>
<keyword evidence="11" id="KW-1185">Reference proteome</keyword>
<dbReference type="GO" id="GO:0030170">
    <property type="term" value="F:pyridoxal phosphate binding"/>
    <property type="evidence" value="ECO:0007669"/>
    <property type="project" value="InterPro"/>
</dbReference>
<dbReference type="Proteomes" id="UP000523821">
    <property type="component" value="Unassembled WGS sequence"/>
</dbReference>
<sequence>MADAVTIDDIRTAAGRIAATALATPLLSHPELDARVGGRVFLKCENLQRTGSFKFRGAMNAVSAVEPGARARGIVACSSGNHAQGIAEAARLFGVPATIVMPADAPAPKREGTARRGATVRLYDRTGEDRDAIAAELVAESGATLVHPFNHPHVIAGQGTIGLEIAAECARRDLAPDAILVPCSGGGLAAGIGVAAAALLPSAAVFVAEPAGFDDYGRSLAADAIESNAALGGSVCDALLAPRPGPIGFALNRRNLAGGVAADDDEALAAVAFAFETLRMVVEPGGAVGLAALLAGRIDAAGKTIVVVLSGGNIDPPVLDRALGRA</sequence>
<evidence type="ECO:0000256" key="2">
    <source>
        <dbReference type="ARBA" id="ARBA00001933"/>
    </source>
</evidence>
<dbReference type="Gene3D" id="3.40.50.1100">
    <property type="match status" value="2"/>
</dbReference>
<protein>
    <submittedName>
        <fullName evidence="10">Threonine dehydratase</fullName>
        <ecNumber evidence="10">4.3.1.19</ecNumber>
    </submittedName>
</protein>
<gene>
    <name evidence="10" type="ORF">GGQ63_004145</name>
</gene>
<evidence type="ECO:0000259" key="9">
    <source>
        <dbReference type="Pfam" id="PF00291"/>
    </source>
</evidence>
<dbReference type="FunFam" id="3.40.50.1100:FF:000005">
    <property type="entry name" value="Threonine dehydratase catabolic"/>
    <property type="match status" value="1"/>
</dbReference>
<organism evidence="10 11">
    <name type="scientific">Prosthecomicrobium pneumaticum</name>
    <dbReference type="NCBI Taxonomy" id="81895"/>
    <lineage>
        <taxon>Bacteria</taxon>
        <taxon>Pseudomonadati</taxon>
        <taxon>Pseudomonadota</taxon>
        <taxon>Alphaproteobacteria</taxon>
        <taxon>Hyphomicrobiales</taxon>
        <taxon>Kaistiaceae</taxon>
        <taxon>Prosthecomicrobium</taxon>
    </lineage>
</organism>
<dbReference type="Pfam" id="PF00291">
    <property type="entry name" value="PALP"/>
    <property type="match status" value="1"/>
</dbReference>
<dbReference type="SUPFAM" id="SSF53686">
    <property type="entry name" value="Tryptophan synthase beta subunit-like PLP-dependent enzymes"/>
    <property type="match status" value="1"/>
</dbReference>
<dbReference type="PANTHER" id="PTHR43050">
    <property type="entry name" value="SERINE / THREONINE RACEMASE FAMILY MEMBER"/>
    <property type="match status" value="1"/>
</dbReference>
<dbReference type="PANTHER" id="PTHR43050:SF1">
    <property type="entry name" value="SERINE RACEMASE"/>
    <property type="match status" value="1"/>
</dbReference>
<evidence type="ECO:0000256" key="6">
    <source>
        <dbReference type="ARBA" id="ARBA00022842"/>
    </source>
</evidence>
<evidence type="ECO:0000256" key="4">
    <source>
        <dbReference type="ARBA" id="ARBA00001946"/>
    </source>
</evidence>
<evidence type="ECO:0000256" key="7">
    <source>
        <dbReference type="ARBA" id="ARBA00022898"/>
    </source>
</evidence>
<keyword evidence="8 10" id="KW-0456">Lyase</keyword>
<dbReference type="InterPro" id="IPR000634">
    <property type="entry name" value="Ser/Thr_deHydtase_PyrdxlP-BS"/>
</dbReference>
<evidence type="ECO:0000256" key="5">
    <source>
        <dbReference type="ARBA" id="ARBA00010869"/>
    </source>
</evidence>
<dbReference type="EMBL" id="JACHOO010000012">
    <property type="protein sequence ID" value="MBB5755047.1"/>
    <property type="molecule type" value="Genomic_DNA"/>
</dbReference>
<dbReference type="EC" id="4.3.1.19" evidence="10"/>
<comment type="cofactor">
    <cofactor evidence="3">
        <name>Mn(2+)</name>
        <dbReference type="ChEBI" id="CHEBI:29035"/>
    </cofactor>
</comment>
<evidence type="ECO:0000256" key="8">
    <source>
        <dbReference type="ARBA" id="ARBA00023239"/>
    </source>
</evidence>
<proteinExistence type="inferred from homology"/>
<dbReference type="GO" id="GO:0004794">
    <property type="term" value="F:threonine deaminase activity"/>
    <property type="evidence" value="ECO:0007669"/>
    <property type="project" value="UniProtKB-EC"/>
</dbReference>
<evidence type="ECO:0000256" key="3">
    <source>
        <dbReference type="ARBA" id="ARBA00001936"/>
    </source>
</evidence>
<dbReference type="GO" id="GO:0018114">
    <property type="term" value="F:threonine racemase activity"/>
    <property type="evidence" value="ECO:0007669"/>
    <property type="project" value="TreeGrafter"/>
</dbReference>
<evidence type="ECO:0000313" key="10">
    <source>
        <dbReference type="EMBL" id="MBB5755047.1"/>
    </source>
</evidence>
<dbReference type="GO" id="GO:0005524">
    <property type="term" value="F:ATP binding"/>
    <property type="evidence" value="ECO:0007669"/>
    <property type="project" value="TreeGrafter"/>
</dbReference>
<evidence type="ECO:0000313" key="11">
    <source>
        <dbReference type="Proteomes" id="UP000523821"/>
    </source>
</evidence>
<name>A0A7W9L3Z1_9HYPH</name>
<dbReference type="GO" id="GO:0003941">
    <property type="term" value="F:L-serine ammonia-lyase activity"/>
    <property type="evidence" value="ECO:0007669"/>
    <property type="project" value="TreeGrafter"/>
</dbReference>
<comment type="cofactor">
    <cofactor evidence="4">
        <name>Mg(2+)</name>
        <dbReference type="ChEBI" id="CHEBI:18420"/>
    </cofactor>
</comment>
<keyword evidence="7" id="KW-0663">Pyridoxal phosphate</keyword>
<dbReference type="GO" id="GO:0030378">
    <property type="term" value="F:serine racemase activity"/>
    <property type="evidence" value="ECO:0007669"/>
    <property type="project" value="TreeGrafter"/>
</dbReference>
<accession>A0A7W9L3Z1</accession>
<comment type="caution">
    <text evidence="10">The sequence shown here is derived from an EMBL/GenBank/DDBJ whole genome shotgun (WGS) entry which is preliminary data.</text>
</comment>
<evidence type="ECO:0000256" key="1">
    <source>
        <dbReference type="ARBA" id="ARBA00001913"/>
    </source>
</evidence>
<dbReference type="InterPro" id="IPR036052">
    <property type="entry name" value="TrpB-like_PALP_sf"/>
</dbReference>
<dbReference type="GO" id="GO:0000287">
    <property type="term" value="F:magnesium ion binding"/>
    <property type="evidence" value="ECO:0007669"/>
    <property type="project" value="TreeGrafter"/>
</dbReference>